<feature type="compositionally biased region" description="Pro residues" evidence="12">
    <location>
        <begin position="1862"/>
        <end position="1879"/>
    </location>
</feature>
<dbReference type="SUPFAM" id="SSF47384">
    <property type="entry name" value="Homodimeric domain of signal transducing histidine kinase"/>
    <property type="match status" value="1"/>
</dbReference>
<dbReference type="InterPro" id="IPR003661">
    <property type="entry name" value="HisK_dim/P_dom"/>
</dbReference>
<evidence type="ECO:0000256" key="1">
    <source>
        <dbReference type="ARBA" id="ARBA00000085"/>
    </source>
</evidence>
<dbReference type="InterPro" id="IPR003594">
    <property type="entry name" value="HATPase_dom"/>
</dbReference>
<dbReference type="PANTHER" id="PTHR43047">
    <property type="entry name" value="TWO-COMPONENT HISTIDINE PROTEIN KINASE"/>
    <property type="match status" value="1"/>
</dbReference>
<dbReference type="PRINTS" id="PR00344">
    <property type="entry name" value="BCTRLSENSOR"/>
</dbReference>
<feature type="domain" description="Response regulatory" evidence="15">
    <location>
        <begin position="1004"/>
        <end position="1158"/>
    </location>
</feature>
<feature type="transmembrane region" description="Helical" evidence="13">
    <location>
        <begin position="78"/>
        <end position="98"/>
    </location>
</feature>
<feature type="region of interest" description="Disordered" evidence="12">
    <location>
        <begin position="1307"/>
        <end position="1333"/>
    </location>
</feature>
<dbReference type="Pfam" id="PF00072">
    <property type="entry name" value="Response_reg"/>
    <property type="match status" value="1"/>
</dbReference>
<accession>A0A9W6BWI2</accession>
<dbReference type="InterPro" id="IPR011006">
    <property type="entry name" value="CheY-like_superfamily"/>
</dbReference>
<evidence type="ECO:0000259" key="14">
    <source>
        <dbReference type="PROSITE" id="PS50109"/>
    </source>
</evidence>
<feature type="compositionally biased region" description="Low complexity" evidence="12">
    <location>
        <begin position="1460"/>
        <end position="1470"/>
    </location>
</feature>
<dbReference type="Gene3D" id="1.10.287.130">
    <property type="match status" value="1"/>
</dbReference>
<protein>
    <recommendedName>
        <fullName evidence="4">histidine kinase</fullName>
        <ecNumber evidence="4">2.7.13.3</ecNumber>
    </recommendedName>
</protein>
<dbReference type="InterPro" id="IPR004358">
    <property type="entry name" value="Sig_transdc_His_kin-like_C"/>
</dbReference>
<dbReference type="SUPFAM" id="SSF81321">
    <property type="entry name" value="Family A G protein-coupled receptor-like"/>
    <property type="match status" value="1"/>
</dbReference>
<reference evidence="16 17" key="1">
    <citation type="journal article" date="2023" name="Commun. Biol.">
        <title>Reorganization of the ancestral sex-determining regions during the evolution of trioecy in Pleodorina starrii.</title>
        <authorList>
            <person name="Takahashi K."/>
            <person name="Suzuki S."/>
            <person name="Kawai-Toyooka H."/>
            <person name="Yamamoto K."/>
            <person name="Hamaji T."/>
            <person name="Ootsuki R."/>
            <person name="Yamaguchi H."/>
            <person name="Kawachi M."/>
            <person name="Higashiyama T."/>
            <person name="Nozaki H."/>
        </authorList>
    </citation>
    <scope>NUCLEOTIDE SEQUENCE [LARGE SCALE GENOMIC DNA]</scope>
    <source>
        <strain evidence="16 17">NIES-4479</strain>
    </source>
</reference>
<organism evidence="16 17">
    <name type="scientific">Pleodorina starrii</name>
    <dbReference type="NCBI Taxonomy" id="330485"/>
    <lineage>
        <taxon>Eukaryota</taxon>
        <taxon>Viridiplantae</taxon>
        <taxon>Chlorophyta</taxon>
        <taxon>core chlorophytes</taxon>
        <taxon>Chlorophyceae</taxon>
        <taxon>CS clade</taxon>
        <taxon>Chlamydomonadales</taxon>
        <taxon>Volvocaceae</taxon>
        <taxon>Pleodorina</taxon>
    </lineage>
</organism>
<evidence type="ECO:0000256" key="8">
    <source>
        <dbReference type="ARBA" id="ARBA00022777"/>
    </source>
</evidence>
<feature type="region of interest" description="Disordered" evidence="12">
    <location>
        <begin position="1244"/>
        <end position="1264"/>
    </location>
</feature>
<feature type="domain" description="Histidine kinase" evidence="14">
    <location>
        <begin position="331"/>
        <end position="669"/>
    </location>
</feature>
<dbReference type="InterPro" id="IPR005467">
    <property type="entry name" value="His_kinase_dom"/>
</dbReference>
<evidence type="ECO:0000256" key="7">
    <source>
        <dbReference type="ARBA" id="ARBA00022692"/>
    </source>
</evidence>
<proteinExistence type="inferred from homology"/>
<dbReference type="SMART" id="SM01021">
    <property type="entry name" value="Bac_rhodopsin"/>
    <property type="match status" value="1"/>
</dbReference>
<name>A0A9W6BWI2_9CHLO</name>
<dbReference type="Pfam" id="PF00512">
    <property type="entry name" value="HisKA"/>
    <property type="match status" value="1"/>
</dbReference>
<feature type="compositionally biased region" description="Low complexity" evidence="12">
    <location>
        <begin position="883"/>
        <end position="919"/>
    </location>
</feature>
<dbReference type="PROSITE" id="PS50110">
    <property type="entry name" value="RESPONSE_REGULATORY"/>
    <property type="match status" value="1"/>
</dbReference>
<evidence type="ECO:0000256" key="10">
    <source>
        <dbReference type="ARBA" id="ARBA00023136"/>
    </source>
</evidence>
<comment type="subcellular location">
    <subcellularLocation>
        <location evidence="2">Membrane</location>
        <topology evidence="2">Multi-pass membrane protein</topology>
    </subcellularLocation>
</comment>
<evidence type="ECO:0000256" key="3">
    <source>
        <dbReference type="ARBA" id="ARBA00008130"/>
    </source>
</evidence>
<feature type="compositionally biased region" description="Low complexity" evidence="12">
    <location>
        <begin position="1954"/>
        <end position="1971"/>
    </location>
</feature>
<feature type="compositionally biased region" description="Basic and acidic residues" evidence="12">
    <location>
        <begin position="699"/>
        <end position="708"/>
    </location>
</feature>
<evidence type="ECO:0000256" key="11">
    <source>
        <dbReference type="PROSITE-ProRule" id="PRU00169"/>
    </source>
</evidence>
<feature type="modified residue" description="4-aspartylphosphate" evidence="11">
    <location>
        <position position="1091"/>
    </location>
</feature>
<evidence type="ECO:0000256" key="5">
    <source>
        <dbReference type="ARBA" id="ARBA00022553"/>
    </source>
</evidence>
<feature type="region of interest" description="Disordered" evidence="12">
    <location>
        <begin position="879"/>
        <end position="924"/>
    </location>
</feature>
<keyword evidence="8" id="KW-0418">Kinase</keyword>
<dbReference type="GO" id="GO:0000155">
    <property type="term" value="F:phosphorelay sensor kinase activity"/>
    <property type="evidence" value="ECO:0007669"/>
    <property type="project" value="InterPro"/>
</dbReference>
<dbReference type="PANTHER" id="PTHR43047:SF64">
    <property type="entry name" value="HISTIDINE KINASE CONTAINING CHEY-HOMOLOGOUS RECEIVER DOMAIN AND PAS DOMAIN-RELATED"/>
    <property type="match status" value="1"/>
</dbReference>
<comment type="similarity">
    <text evidence="3">Belongs to the archaeal/bacterial/fungal opsin family.</text>
</comment>
<dbReference type="EC" id="2.7.13.3" evidence="4"/>
<dbReference type="SMART" id="SM00448">
    <property type="entry name" value="REC"/>
    <property type="match status" value="1"/>
</dbReference>
<dbReference type="SMART" id="SM00388">
    <property type="entry name" value="HisKA"/>
    <property type="match status" value="1"/>
</dbReference>
<dbReference type="Proteomes" id="UP001165080">
    <property type="component" value="Unassembled WGS sequence"/>
</dbReference>
<keyword evidence="5 11" id="KW-0597">Phosphoprotein</keyword>
<feature type="region of interest" description="Disordered" evidence="12">
    <location>
        <begin position="1460"/>
        <end position="1481"/>
    </location>
</feature>
<evidence type="ECO:0000256" key="4">
    <source>
        <dbReference type="ARBA" id="ARBA00012438"/>
    </source>
</evidence>
<dbReference type="GO" id="GO:0016020">
    <property type="term" value="C:membrane"/>
    <property type="evidence" value="ECO:0007669"/>
    <property type="project" value="UniProtKB-SubCell"/>
</dbReference>
<dbReference type="InterPro" id="IPR036097">
    <property type="entry name" value="HisK_dim/P_sf"/>
</dbReference>
<dbReference type="SUPFAM" id="SSF55874">
    <property type="entry name" value="ATPase domain of HSP90 chaperone/DNA topoisomerase II/histidine kinase"/>
    <property type="match status" value="1"/>
</dbReference>
<evidence type="ECO:0000256" key="9">
    <source>
        <dbReference type="ARBA" id="ARBA00022989"/>
    </source>
</evidence>
<keyword evidence="10 13" id="KW-0472">Membrane</keyword>
<dbReference type="CDD" id="cd00082">
    <property type="entry name" value="HisKA"/>
    <property type="match status" value="1"/>
</dbReference>
<evidence type="ECO:0000313" key="16">
    <source>
        <dbReference type="EMBL" id="GLC59544.1"/>
    </source>
</evidence>
<feature type="region of interest" description="Disordered" evidence="12">
    <location>
        <begin position="1805"/>
        <end position="1833"/>
    </location>
</feature>
<feature type="region of interest" description="Disordered" evidence="12">
    <location>
        <begin position="499"/>
        <end position="519"/>
    </location>
</feature>
<dbReference type="Gene3D" id="3.40.50.2300">
    <property type="match status" value="1"/>
</dbReference>
<feature type="transmembrane region" description="Helical" evidence="13">
    <location>
        <begin position="110"/>
        <end position="129"/>
    </location>
</feature>
<feature type="transmembrane region" description="Helical" evidence="13">
    <location>
        <begin position="239"/>
        <end position="258"/>
    </location>
</feature>
<keyword evidence="9 13" id="KW-1133">Transmembrane helix</keyword>
<keyword evidence="17" id="KW-1185">Reference proteome</keyword>
<feature type="region of interest" description="Disordered" evidence="12">
    <location>
        <begin position="795"/>
        <end position="815"/>
    </location>
</feature>
<dbReference type="CDD" id="cd17574">
    <property type="entry name" value="REC_OmpR"/>
    <property type="match status" value="1"/>
</dbReference>
<dbReference type="SMART" id="SM00387">
    <property type="entry name" value="HATPase_c"/>
    <property type="match status" value="1"/>
</dbReference>
<dbReference type="Gene3D" id="1.20.1070.10">
    <property type="entry name" value="Rhodopsin 7-helix transmembrane proteins"/>
    <property type="match status" value="1"/>
</dbReference>
<sequence length="1971" mass="196870">METDLTGVSGLGHGRGRVLKTVSRMPRTFINQLYWVDTPVTAWVSLGSLSYVACAFYLERQDTQSFSANLDEQVSSVAWTFQVQTAAFGAVLLLNLLNLGMRQHLLPFKCNLLLLYINGVAFVTDLLLWRGATTVLMSSSGRPFAPLRYVQWCHSTPTMIYMLALLADCSGWQLTIPLLSDVVMVLTGLAACYTAGLLKLVATLLSFGTFAVVLFYVYGMFQGTLSGDISPEQRCTLRTVLALLLALWSAFPVVWLAAELQLMGPQAEAVAWGVCDYLAKVVFSSQLWQSNLTEVQLRRDRALEVWEASNRVEAVTRLTALLKQRDDLLSTLSHELRTPLAGIVALSEGLCQEVSAALPSSAQNLATVRATATCMLSIVTSTLDSFAARRGGEPAAPGAAALLPYHHPHDDAGPVAPSVPLFPLDLRPLVETVMTVLRPLAHDGVAIVSDLPANLPQVVADVTRLSQVLYNLVGNAMRFTTQGEVRIAARIVLPEPSDGAAPAAPLSAPPASAPSTRCADGAAGDLAASAAAAAASVNSISSSGGGGASSIWRYARPRLSGSSASSCSSHYVASLPPGAKVEISVEDTGVGIAQELLDELFLPYRTGQAQGTDTAPGEGYTGRASKSIGGTGLGLYLVRLALRAQGSDITAESAPGIGSVFRFRLPVALQSQPSQHPERHPSGRHAGLTQQQQQQRRGSSLDERRRVNDALSGSQAPLSGSACDCGGGEARSSRTLSGATIASEGFGVADCGGGGSSSPKLTLLSSPKPTPCAPASPKPWIASATARLVRLSAGRVGGSSGGASAAGPAEPQRARTGTFPLQGVFRPANSRMLRMSLDESHSRPPASCPPLPPQPPVGGGRCRFACADGCCTMAAEPSPVGRAAAGSAGGAAELGSGSGSGDAADAAPAPTSADATAAASGGGSGVAGGAPLAPLGTATSLSTPARLGTPALAPTPTQTPTAAAAGRISTATPFDVAQAIEEGRALARGGLRPNFRHRNNGVLQVVSVDDDPINQLVAGQMLNSQSWKVVKCMNGPEALAHLQLIPRPGTATAAAAAAGAPSPTASLAAAAAAAAQALLLPAVLPDCVLLDVMMPGMSGFEVCRKLREHFTSAQLPIIIVSAKGDSAAVDEAFESGADDYMTKPYKRAEMVARIKAQIRTRDSLLEAAAAAAAAAAAPPAPPQPGMAAAAVCSAPPPGAAAAAAELPPQASSLSLGAVAAGGASRAASSVLTARALLGGGVGGGSDLASPLPPPPPLSQDSRQTSVDALLLQQTTPDLIKLRMEANRGGLDGSWGKVGLYKREGTLSRTGAAPEPAAAPTSTCEGAARPGPTNDPATAPLALLASPCGGQAQGDAGSTDATAAAAIASATAAPQSSDSSGVLNRRRALTADAVMITSRPLRALPEGTVSAPSTEIDAAAAAAPGAMPPMVVLSAGALAATAETPVRTVASSTESPAVVAAGSAPAAADGSSAGGDANGSEPAAATALMREVLTEVRRSRAVEADIEKLTSRVAALRTACCTLAAERDGWRRQARDLRALLAAGISGGAAAAEALAAGAAAPPTPGAAALSAKGTSLHLTLTEALVAAHGSRSSADSLGINIGGAGGGGGAAQGAPGGAVAAQLEDLKKEAALLRQQLSLALASVGQGSICNGSLALGQGDTGGSRTFGLACSGAPPVVRPQRSLLPAPRMCDSPHSAAMPGEGAGAGEAERSGGGAGDGPPTWGVSVYPNPSFAPPDMFLTTETSGLSAGSGPGGRASGDGGAAKIAPSFSHPSPGADGSSASCKQKRLLGRAAMGAAAAAAAAAPGPRPAPTIPERSAAAKQANGVGGVGADAPLPPPPSLAAFGSAVVCGVAEISLPAPAAAPSPPPPCKTAEPQPPILGELRGSSAASNGGHRSSVEEEMSQPSSAGRASGVAPSARGSRARGGGAGATGGSGGGGTAGILRLLCSKGAVPSGSASSSPPRRPSQQQP</sequence>
<dbReference type="PROSITE" id="PS50109">
    <property type="entry name" value="HIS_KIN"/>
    <property type="match status" value="1"/>
</dbReference>
<keyword evidence="7 13" id="KW-0812">Transmembrane</keyword>
<feature type="region of interest" description="Disordered" evidence="12">
    <location>
        <begin position="1859"/>
        <end position="1971"/>
    </location>
</feature>
<gene>
    <name evidence="16" type="primary">PLEST008400</name>
    <name evidence="16" type="ORF">PLESTB_001498700</name>
</gene>
<dbReference type="SUPFAM" id="SSF52172">
    <property type="entry name" value="CheY-like"/>
    <property type="match status" value="1"/>
</dbReference>
<evidence type="ECO:0000259" key="15">
    <source>
        <dbReference type="PROSITE" id="PS50110"/>
    </source>
</evidence>
<feature type="region of interest" description="Disordered" evidence="12">
    <location>
        <begin position="1686"/>
        <end position="1783"/>
    </location>
</feature>
<dbReference type="InterPro" id="IPR036890">
    <property type="entry name" value="HATPase_C_sf"/>
</dbReference>
<evidence type="ECO:0000256" key="13">
    <source>
        <dbReference type="SAM" id="Phobius"/>
    </source>
</evidence>
<evidence type="ECO:0000256" key="2">
    <source>
        <dbReference type="ARBA" id="ARBA00004141"/>
    </source>
</evidence>
<feature type="compositionally biased region" description="Gly residues" evidence="12">
    <location>
        <begin position="1702"/>
        <end position="1718"/>
    </location>
</feature>
<dbReference type="Pfam" id="PF01036">
    <property type="entry name" value="Bac_rhodopsin"/>
    <property type="match status" value="1"/>
</dbReference>
<feature type="region of interest" description="Disordered" evidence="12">
    <location>
        <begin position="937"/>
        <end position="967"/>
    </location>
</feature>
<comment type="catalytic activity">
    <reaction evidence="1">
        <text>ATP + protein L-histidine = ADP + protein N-phospho-L-histidine.</text>
        <dbReference type="EC" id="2.7.13.3"/>
    </reaction>
</comment>
<keyword evidence="6" id="KW-0808">Transferase</keyword>
<dbReference type="Gene3D" id="3.30.565.10">
    <property type="entry name" value="Histidine kinase-like ATPase, C-terminal domain"/>
    <property type="match status" value="1"/>
</dbReference>
<feature type="compositionally biased region" description="Gly residues" evidence="12">
    <location>
        <begin position="1924"/>
        <end position="1941"/>
    </location>
</feature>
<feature type="transmembrane region" description="Helical" evidence="13">
    <location>
        <begin position="197"/>
        <end position="218"/>
    </location>
</feature>
<comment type="caution">
    <text evidence="16">The sequence shown here is derived from an EMBL/GenBank/DDBJ whole genome shotgun (WGS) entry which is preliminary data.</text>
</comment>
<evidence type="ECO:0000313" key="17">
    <source>
        <dbReference type="Proteomes" id="UP001165080"/>
    </source>
</evidence>
<feature type="compositionally biased region" description="Gly residues" evidence="12">
    <location>
        <begin position="1749"/>
        <end position="1762"/>
    </location>
</feature>
<feature type="compositionally biased region" description="Low complexity" evidence="12">
    <location>
        <begin position="1906"/>
        <end position="1921"/>
    </location>
</feature>
<dbReference type="InterPro" id="IPR001789">
    <property type="entry name" value="Sig_transdc_resp-reg_receiver"/>
</dbReference>
<feature type="region of interest" description="Disordered" evidence="12">
    <location>
        <begin position="751"/>
        <end position="777"/>
    </location>
</feature>
<evidence type="ECO:0000256" key="12">
    <source>
        <dbReference type="SAM" id="MobiDB-lite"/>
    </source>
</evidence>
<dbReference type="EMBL" id="BRXU01000028">
    <property type="protein sequence ID" value="GLC59544.1"/>
    <property type="molecule type" value="Genomic_DNA"/>
</dbReference>
<dbReference type="InterPro" id="IPR001425">
    <property type="entry name" value="Arc/bac/fun_rhodopsins"/>
</dbReference>
<feature type="compositionally biased region" description="Low complexity" evidence="12">
    <location>
        <begin position="757"/>
        <end position="767"/>
    </location>
</feature>
<evidence type="ECO:0000256" key="6">
    <source>
        <dbReference type="ARBA" id="ARBA00022679"/>
    </source>
</evidence>
<feature type="region of interest" description="Disordered" evidence="12">
    <location>
        <begin position="670"/>
        <end position="730"/>
    </location>
</feature>
<dbReference type="Pfam" id="PF02518">
    <property type="entry name" value="HATPase_c"/>
    <property type="match status" value="1"/>
</dbReference>
<feature type="compositionally biased region" description="Pro residues" evidence="12">
    <location>
        <begin position="768"/>
        <end position="777"/>
    </location>
</feature>